<dbReference type="InterPro" id="IPR003593">
    <property type="entry name" value="AAA+_ATPase"/>
</dbReference>
<evidence type="ECO:0000313" key="3">
    <source>
        <dbReference type="Proteomes" id="UP000271705"/>
    </source>
</evidence>
<dbReference type="InterPro" id="IPR041685">
    <property type="entry name" value="AAA_GajA/Old/RecF-like"/>
</dbReference>
<dbReference type="EMBL" id="RXLZ01000041">
    <property type="protein sequence ID" value="RTQ87829.1"/>
    <property type="molecule type" value="Genomic_DNA"/>
</dbReference>
<dbReference type="GO" id="GO:0005524">
    <property type="term" value="F:ATP binding"/>
    <property type="evidence" value="ECO:0007669"/>
    <property type="project" value="UniProtKB-KW"/>
</dbReference>
<accession>A0A431UEV0</accession>
<proteinExistence type="predicted"/>
<reference evidence="2 3" key="1">
    <citation type="submission" date="2018-12" db="EMBL/GenBank/DDBJ databases">
        <authorList>
            <person name="Kartti S."/>
            <person name="Manni A."/>
            <person name="Chemao El Fihri M.W."/>
            <person name="Laamarti M."/>
            <person name="Temsamani L."/>
            <person name="El Jamali J.E."/>
            <person name="Ouadghiri M."/>
            <person name="Ibrahimi A."/>
            <person name="Filati-Maltouf A."/>
        </authorList>
    </citation>
    <scope>NUCLEOTIDE SEQUENCE [LARGE SCALE GENOMIC DNA]</scope>
    <source>
        <strain evidence="2 3">MDMC339</strain>
    </source>
</reference>
<organism evidence="2 3">
    <name type="scientific">Stenotrophomonas maltophilia</name>
    <name type="common">Pseudomonas maltophilia</name>
    <name type="synonym">Xanthomonas maltophilia</name>
    <dbReference type="NCBI Taxonomy" id="40324"/>
    <lineage>
        <taxon>Bacteria</taxon>
        <taxon>Pseudomonadati</taxon>
        <taxon>Pseudomonadota</taxon>
        <taxon>Gammaproteobacteria</taxon>
        <taxon>Lysobacterales</taxon>
        <taxon>Lysobacteraceae</taxon>
        <taxon>Stenotrophomonas</taxon>
        <taxon>Stenotrophomonas maltophilia group</taxon>
    </lineage>
</organism>
<dbReference type="SUPFAM" id="SSF52540">
    <property type="entry name" value="P-loop containing nucleoside triphosphate hydrolases"/>
    <property type="match status" value="1"/>
</dbReference>
<dbReference type="Pfam" id="PF13175">
    <property type="entry name" value="AAA_15"/>
    <property type="match status" value="1"/>
</dbReference>
<evidence type="ECO:0000313" key="2">
    <source>
        <dbReference type="EMBL" id="RTQ87829.1"/>
    </source>
</evidence>
<name>A0A431UEV0_STEMA</name>
<dbReference type="PANTHER" id="PTHR43581">
    <property type="entry name" value="ATP/GTP PHOSPHATASE"/>
    <property type="match status" value="1"/>
</dbReference>
<sequence>MATQSDIAEVISRINDRWAIPKARNGHFGNVLKSLTINNVRGVTEKIEFTWPVTAIAGTNGSGKTTLLQLCSAAYVKETGGRVYKIGDWVRNALGDETPAFDEKSSVSFTFWDDSPQVEIPYQKARTRWGYPRTNPKRNVAFIGIGLFAPRIERRDRLHVYRAQVKVKATSSLPKEVVQAISSILNAGYTAGSIHTVGPASDQWSENLPQLVRNGKRYGEHHMGAGEQKIVALIRQLEAIPARSLILLEEPEITLHPDAQRGLAWYLMSLSHRKGHQIIVSTHSGELFETLPLDGRLLMIRANDAVTAVPRAPYIAAARQLNGVVKSNQDLILVEDAVAQAFLRELLRQKNKQLLDNCAIVPVGNTDDVYRLVQSFRQMKVRAIGVRDPDIGASPSSGLFSLPGDLAPESLLLTDDNIAATEDYLNGITTCFSKARVAGIGHTGSSWAKKVFPSLAHQMDLSRDALADRLTISWLRSNSAAASTLAGDIDAAFLAA</sequence>
<gene>
    <name evidence="2" type="ORF">EKL94_14385</name>
</gene>
<dbReference type="Pfam" id="PF13476">
    <property type="entry name" value="AAA_23"/>
    <property type="match status" value="1"/>
</dbReference>
<feature type="domain" description="AAA+ ATPase" evidence="1">
    <location>
        <begin position="50"/>
        <end position="303"/>
    </location>
</feature>
<dbReference type="GO" id="GO:0016887">
    <property type="term" value="F:ATP hydrolysis activity"/>
    <property type="evidence" value="ECO:0007669"/>
    <property type="project" value="InterPro"/>
</dbReference>
<dbReference type="AlphaFoldDB" id="A0A431UEV0"/>
<keyword evidence="2" id="KW-0547">Nucleotide-binding</keyword>
<dbReference type="Proteomes" id="UP000271705">
    <property type="component" value="Unassembled WGS sequence"/>
</dbReference>
<protein>
    <submittedName>
        <fullName evidence="2">ATP-binding cassette domain-containing protein</fullName>
    </submittedName>
</protein>
<dbReference type="RefSeq" id="WP_126929593.1">
    <property type="nucleotide sequence ID" value="NZ_RXLZ01000041.1"/>
</dbReference>
<dbReference type="InterPro" id="IPR038729">
    <property type="entry name" value="Rad50/SbcC_AAA"/>
</dbReference>
<evidence type="ECO:0000259" key="1">
    <source>
        <dbReference type="SMART" id="SM00382"/>
    </source>
</evidence>
<dbReference type="GO" id="GO:0006302">
    <property type="term" value="P:double-strand break repair"/>
    <property type="evidence" value="ECO:0007669"/>
    <property type="project" value="InterPro"/>
</dbReference>
<dbReference type="Gene3D" id="3.40.50.300">
    <property type="entry name" value="P-loop containing nucleotide triphosphate hydrolases"/>
    <property type="match status" value="1"/>
</dbReference>
<dbReference type="PANTHER" id="PTHR43581:SF2">
    <property type="entry name" value="EXCINUCLEASE ATPASE SUBUNIT"/>
    <property type="match status" value="1"/>
</dbReference>
<dbReference type="InterPro" id="IPR051396">
    <property type="entry name" value="Bact_Antivir_Def_Nuclease"/>
</dbReference>
<comment type="caution">
    <text evidence="2">The sequence shown here is derived from an EMBL/GenBank/DDBJ whole genome shotgun (WGS) entry which is preliminary data.</text>
</comment>
<keyword evidence="2" id="KW-0067">ATP-binding</keyword>
<dbReference type="InterPro" id="IPR027417">
    <property type="entry name" value="P-loop_NTPase"/>
</dbReference>
<dbReference type="SMART" id="SM00382">
    <property type="entry name" value="AAA"/>
    <property type="match status" value="1"/>
</dbReference>